<accession>A0A0W7TTB5</accession>
<evidence type="ECO:0000313" key="1">
    <source>
        <dbReference type="EMBL" id="KUE77047.1"/>
    </source>
</evidence>
<dbReference type="AlphaFoldDB" id="A0A0W7TTB5"/>
<gene>
    <name evidence="1" type="ORF">ASJ35_05625</name>
</gene>
<comment type="caution">
    <text evidence="1">The sequence shown here is derived from an EMBL/GenBank/DDBJ whole genome shotgun (WGS) entry which is preliminary data.</text>
</comment>
<evidence type="ECO:0000313" key="2">
    <source>
        <dbReference type="Proteomes" id="UP000053433"/>
    </source>
</evidence>
<sequence>MAFLHAYSSPGRTRFAAPPQKRIFKELIYKQYSTHPPMRRNKFVGGYLCCFARVPCAGTYTKKGARFARAP</sequence>
<dbReference type="EMBL" id="LMUA01000005">
    <property type="protein sequence ID" value="KUE77047.1"/>
    <property type="molecule type" value="Genomic_DNA"/>
</dbReference>
<dbReference type="Proteomes" id="UP000053433">
    <property type="component" value="Unassembled WGS sequence"/>
</dbReference>
<proteinExistence type="predicted"/>
<organism evidence="1 2">
    <name type="scientific">Ruthenibacterium lactatiformans</name>
    <dbReference type="NCBI Taxonomy" id="1550024"/>
    <lineage>
        <taxon>Bacteria</taxon>
        <taxon>Bacillati</taxon>
        <taxon>Bacillota</taxon>
        <taxon>Clostridia</taxon>
        <taxon>Eubacteriales</taxon>
        <taxon>Oscillospiraceae</taxon>
        <taxon>Ruthenibacterium</taxon>
    </lineage>
</organism>
<reference evidence="1 2" key="1">
    <citation type="submission" date="2015-10" db="EMBL/GenBank/DDBJ databases">
        <title>A novel member of the family Ruminococcaceae isolated from human faeces.</title>
        <authorList>
            <person name="Shkoporov A.N."/>
            <person name="Chaplin A.V."/>
            <person name="Motuzova O.V."/>
            <person name="Kafarskaia L.I."/>
            <person name="Efimov B.A."/>
        </authorList>
    </citation>
    <scope>NUCLEOTIDE SEQUENCE [LARGE SCALE GENOMIC DNA]</scope>
    <source>
        <strain evidence="1 2">668</strain>
    </source>
</reference>
<name>A0A0W7TTB5_9FIRM</name>
<protein>
    <submittedName>
        <fullName evidence="1">Uncharacterized protein</fullName>
    </submittedName>
</protein>